<dbReference type="RefSeq" id="WP_091228318.1">
    <property type="nucleotide sequence ID" value="NZ_FNBG01000007.1"/>
</dbReference>
<dbReference type="AlphaFoldDB" id="A0A1G7J783"/>
<accession>A0A1G7J783</accession>
<dbReference type="Gene3D" id="3.40.50.720">
    <property type="entry name" value="NAD(P)-binding Rossmann-like Domain"/>
    <property type="match status" value="1"/>
</dbReference>
<feature type="domain" description="GFO/IDH/MocA-like oxidoreductase" evidence="4">
    <location>
        <begin position="136"/>
        <end position="251"/>
    </location>
</feature>
<evidence type="ECO:0000256" key="2">
    <source>
        <dbReference type="ARBA" id="ARBA00023002"/>
    </source>
</evidence>
<evidence type="ECO:0000259" key="3">
    <source>
        <dbReference type="Pfam" id="PF01408"/>
    </source>
</evidence>
<evidence type="ECO:0000313" key="6">
    <source>
        <dbReference type="Proteomes" id="UP000198972"/>
    </source>
</evidence>
<proteinExistence type="inferred from homology"/>
<dbReference type="SUPFAM" id="SSF55347">
    <property type="entry name" value="Glyceraldehyde-3-phosphate dehydrogenase-like, C-terminal domain"/>
    <property type="match status" value="1"/>
</dbReference>
<dbReference type="Gene3D" id="3.30.360.10">
    <property type="entry name" value="Dihydrodipicolinate Reductase, domain 2"/>
    <property type="match status" value="1"/>
</dbReference>
<comment type="similarity">
    <text evidence="1">Belongs to the Gfo/Idh/MocA family.</text>
</comment>
<dbReference type="GO" id="GO:0016491">
    <property type="term" value="F:oxidoreductase activity"/>
    <property type="evidence" value="ECO:0007669"/>
    <property type="project" value="UniProtKB-KW"/>
</dbReference>
<sequence>MIVTDRKIKWGIIGTGTIAEKFAKDLPYVSNGEGVAVGSRNSQSAAQFAAKYNLPRSYGSYDALLADPDVEAVYVATPHPFHKDNVASALRAGKAVLCEKPFTVNSAELEELIALARKNNVFLMEAMWTRFLPPIIKVREWLESGRIGQVKLIKAEFGFRSDWNPQGRLFNPELGGGALLDIGIYPVSFASMLFGAEPAHIMSTVQIGETGVDEHFSLLLDYGEGRTASLHGAVRLELSNGVHIHGTKGVIHVPSFINSTKATLQVYGEGEEIFRDDRKAEGYAYEAEEVGRCLIEGLKESPVMKLKESLDIMRLLDQTRTQWGLRYPFEKF</sequence>
<keyword evidence="2" id="KW-0560">Oxidoreductase</keyword>
<dbReference type="GO" id="GO:0000166">
    <property type="term" value="F:nucleotide binding"/>
    <property type="evidence" value="ECO:0007669"/>
    <property type="project" value="InterPro"/>
</dbReference>
<evidence type="ECO:0000256" key="1">
    <source>
        <dbReference type="ARBA" id="ARBA00010928"/>
    </source>
</evidence>
<keyword evidence="6" id="KW-1185">Reference proteome</keyword>
<dbReference type="Proteomes" id="UP000198972">
    <property type="component" value="Unassembled WGS sequence"/>
</dbReference>
<dbReference type="InterPro" id="IPR000683">
    <property type="entry name" value="Gfo/Idh/MocA-like_OxRdtase_N"/>
</dbReference>
<dbReference type="InterPro" id="IPR036291">
    <property type="entry name" value="NAD(P)-bd_dom_sf"/>
</dbReference>
<gene>
    <name evidence="5" type="ORF">SAMN04488542_10746</name>
</gene>
<name>A0A1G7J783_9BACL</name>
<feature type="domain" description="Gfo/Idh/MocA-like oxidoreductase N-terminal" evidence="3">
    <location>
        <begin position="8"/>
        <end position="125"/>
    </location>
</feature>
<dbReference type="InterPro" id="IPR050984">
    <property type="entry name" value="Gfo/Idh/MocA_domain"/>
</dbReference>
<dbReference type="PANTHER" id="PTHR22604">
    <property type="entry name" value="OXIDOREDUCTASES"/>
    <property type="match status" value="1"/>
</dbReference>
<dbReference type="InterPro" id="IPR055170">
    <property type="entry name" value="GFO_IDH_MocA-like_dom"/>
</dbReference>
<evidence type="ECO:0000259" key="4">
    <source>
        <dbReference type="Pfam" id="PF22725"/>
    </source>
</evidence>
<dbReference type="STRING" id="670482.SAMN04488542_10746"/>
<dbReference type="Pfam" id="PF22725">
    <property type="entry name" value="GFO_IDH_MocA_C3"/>
    <property type="match status" value="1"/>
</dbReference>
<organism evidence="5 6">
    <name type="scientific">Fontibacillus panacisegetis</name>
    <dbReference type="NCBI Taxonomy" id="670482"/>
    <lineage>
        <taxon>Bacteria</taxon>
        <taxon>Bacillati</taxon>
        <taxon>Bacillota</taxon>
        <taxon>Bacilli</taxon>
        <taxon>Bacillales</taxon>
        <taxon>Paenibacillaceae</taxon>
        <taxon>Fontibacillus</taxon>
    </lineage>
</organism>
<reference evidence="5 6" key="1">
    <citation type="submission" date="2016-10" db="EMBL/GenBank/DDBJ databases">
        <authorList>
            <person name="de Groot N.N."/>
        </authorList>
    </citation>
    <scope>NUCLEOTIDE SEQUENCE [LARGE SCALE GENOMIC DNA]</scope>
    <source>
        <strain evidence="5 6">DSM 28129</strain>
    </source>
</reference>
<protein>
    <submittedName>
        <fullName evidence="5">Predicted dehydrogenase</fullName>
    </submittedName>
</protein>
<dbReference type="Pfam" id="PF01408">
    <property type="entry name" value="GFO_IDH_MocA"/>
    <property type="match status" value="1"/>
</dbReference>
<evidence type="ECO:0000313" key="5">
    <source>
        <dbReference type="EMBL" id="SDF20832.1"/>
    </source>
</evidence>
<dbReference type="SUPFAM" id="SSF51735">
    <property type="entry name" value="NAD(P)-binding Rossmann-fold domains"/>
    <property type="match status" value="1"/>
</dbReference>
<dbReference type="EMBL" id="FNBG01000007">
    <property type="protein sequence ID" value="SDF20832.1"/>
    <property type="molecule type" value="Genomic_DNA"/>
</dbReference>
<dbReference type="PANTHER" id="PTHR22604:SF105">
    <property type="entry name" value="TRANS-1,2-DIHYDROBENZENE-1,2-DIOL DEHYDROGENASE"/>
    <property type="match status" value="1"/>
</dbReference>
<dbReference type="OrthoDB" id="9815825at2"/>